<dbReference type="Proteomes" id="UP000443843">
    <property type="component" value="Unassembled WGS sequence"/>
</dbReference>
<keyword evidence="1" id="KW-0378">Hydrolase</keyword>
<dbReference type="RefSeq" id="WP_160380592.1">
    <property type="nucleotide sequence ID" value="NZ_WNXQ01000001.1"/>
</dbReference>
<dbReference type="NCBIfam" id="TIGR00369">
    <property type="entry name" value="unchar_dom_1"/>
    <property type="match status" value="1"/>
</dbReference>
<accession>A0A844WB37</accession>
<reference evidence="3 4" key="1">
    <citation type="submission" date="2019-11" db="EMBL/GenBank/DDBJ databases">
        <title>Pseudooceanicola pacifica sp. nov., isolated from deep-sea sediment of the Pacific Ocean.</title>
        <authorList>
            <person name="Lyu L."/>
        </authorList>
    </citation>
    <scope>NUCLEOTIDE SEQUENCE [LARGE SCALE GENOMIC DNA]</scope>
    <source>
        <strain evidence="3 4">216_PA32_1</strain>
    </source>
</reference>
<dbReference type="InterPro" id="IPR006683">
    <property type="entry name" value="Thioestr_dom"/>
</dbReference>
<dbReference type="AlphaFoldDB" id="A0A844WB37"/>
<gene>
    <name evidence="3" type="ORF">GLS40_00225</name>
</gene>
<evidence type="ECO:0000313" key="3">
    <source>
        <dbReference type="EMBL" id="MWB76440.1"/>
    </source>
</evidence>
<dbReference type="CDD" id="cd03443">
    <property type="entry name" value="PaaI_thioesterase"/>
    <property type="match status" value="1"/>
</dbReference>
<protein>
    <submittedName>
        <fullName evidence="3">Hotdog fold thioesterase</fullName>
    </submittedName>
</protein>
<keyword evidence="4" id="KW-1185">Reference proteome</keyword>
<dbReference type="Gene3D" id="3.10.129.10">
    <property type="entry name" value="Hotdog Thioesterase"/>
    <property type="match status" value="1"/>
</dbReference>
<sequence length="138" mass="15447">MKDAQLDPQLIEDPYPFQKHMGFYLADWREDYARFELPVEDFLTNRYGILHGGVMSVMADTVMGFAGCYTGDPDNRKLGMTLNLNVNYLGQIQGKLMIAEGFRTGGGRKSFFGEAKISDELGTRVATATGVFRYRQAG</sequence>
<evidence type="ECO:0000259" key="2">
    <source>
        <dbReference type="Pfam" id="PF03061"/>
    </source>
</evidence>
<dbReference type="Pfam" id="PF03061">
    <property type="entry name" value="4HBT"/>
    <property type="match status" value="1"/>
</dbReference>
<evidence type="ECO:0000256" key="1">
    <source>
        <dbReference type="ARBA" id="ARBA00022801"/>
    </source>
</evidence>
<feature type="domain" description="Thioesterase" evidence="2">
    <location>
        <begin position="47"/>
        <end position="123"/>
    </location>
</feature>
<dbReference type="EMBL" id="WNXQ01000001">
    <property type="protein sequence ID" value="MWB76440.1"/>
    <property type="molecule type" value="Genomic_DNA"/>
</dbReference>
<comment type="caution">
    <text evidence="3">The sequence shown here is derived from an EMBL/GenBank/DDBJ whole genome shotgun (WGS) entry which is preliminary data.</text>
</comment>
<dbReference type="InterPro" id="IPR003736">
    <property type="entry name" value="PAAI_dom"/>
</dbReference>
<name>A0A844WB37_9RHOB</name>
<evidence type="ECO:0000313" key="4">
    <source>
        <dbReference type="Proteomes" id="UP000443843"/>
    </source>
</evidence>
<proteinExistence type="predicted"/>
<dbReference type="InterPro" id="IPR029069">
    <property type="entry name" value="HotDog_dom_sf"/>
</dbReference>
<dbReference type="SUPFAM" id="SSF54637">
    <property type="entry name" value="Thioesterase/thiol ester dehydrase-isomerase"/>
    <property type="match status" value="1"/>
</dbReference>
<dbReference type="GO" id="GO:0016289">
    <property type="term" value="F:acyl-CoA hydrolase activity"/>
    <property type="evidence" value="ECO:0007669"/>
    <property type="project" value="UniProtKB-ARBA"/>
</dbReference>
<organism evidence="3 4">
    <name type="scientific">Pseudooceanicola pacificus</name>
    <dbReference type="NCBI Taxonomy" id="2676438"/>
    <lineage>
        <taxon>Bacteria</taxon>
        <taxon>Pseudomonadati</taxon>
        <taxon>Pseudomonadota</taxon>
        <taxon>Alphaproteobacteria</taxon>
        <taxon>Rhodobacterales</taxon>
        <taxon>Paracoccaceae</taxon>
        <taxon>Pseudooceanicola</taxon>
    </lineage>
</organism>